<accession>A0ABR8PYE3</accession>
<gene>
    <name evidence="1" type="ORF">H9661_17610</name>
</gene>
<dbReference type="RefSeq" id="WP_185966708.1">
    <property type="nucleotide sequence ID" value="NZ_JACSRA010000037.1"/>
</dbReference>
<evidence type="ECO:0000313" key="2">
    <source>
        <dbReference type="Proteomes" id="UP000627781"/>
    </source>
</evidence>
<dbReference type="EMBL" id="JACSRA010000037">
    <property type="protein sequence ID" value="MBD7913171.1"/>
    <property type="molecule type" value="Genomic_DNA"/>
</dbReference>
<evidence type="ECO:0000313" key="1">
    <source>
        <dbReference type="EMBL" id="MBD7913171.1"/>
    </source>
</evidence>
<protein>
    <submittedName>
        <fullName evidence="1">Uncharacterized protein</fullName>
    </submittedName>
</protein>
<dbReference type="Proteomes" id="UP000627781">
    <property type="component" value="Unassembled WGS sequence"/>
</dbReference>
<reference evidence="1 2" key="1">
    <citation type="submission" date="2020-08" db="EMBL/GenBank/DDBJ databases">
        <title>A Genomic Blueprint of the Chicken Gut Microbiome.</title>
        <authorList>
            <person name="Gilroy R."/>
            <person name="Ravi A."/>
            <person name="Getino M."/>
            <person name="Pursley I."/>
            <person name="Horton D.L."/>
            <person name="Alikhan N.-F."/>
            <person name="Baker D."/>
            <person name="Gharbi K."/>
            <person name="Hall N."/>
            <person name="Watson M."/>
            <person name="Adriaenssens E.M."/>
            <person name="Foster-Nyarko E."/>
            <person name="Jarju S."/>
            <person name="Secka A."/>
            <person name="Antonio M."/>
            <person name="Oren A."/>
            <person name="Chaudhuri R."/>
            <person name="La Ragione R.M."/>
            <person name="Hildebrand F."/>
            <person name="Pallen M.J."/>
        </authorList>
    </citation>
    <scope>NUCLEOTIDE SEQUENCE [LARGE SCALE GENOMIC DNA]</scope>
    <source>
        <strain evidence="1 2">Sa3CVN1</strain>
    </source>
</reference>
<name>A0ABR8PYE3_9CLOT</name>
<organism evidence="1 2">
    <name type="scientific">Clostridium cibarium</name>
    <dbReference type="NCBI Taxonomy" id="2762247"/>
    <lineage>
        <taxon>Bacteria</taxon>
        <taxon>Bacillati</taxon>
        <taxon>Bacillota</taxon>
        <taxon>Clostridia</taxon>
        <taxon>Eubacteriales</taxon>
        <taxon>Clostridiaceae</taxon>
        <taxon>Clostridium</taxon>
    </lineage>
</organism>
<sequence>MRYENKREFTKENYLKNGFKSQDQYAKNSFNTTIKQPGINESGIEAKKRGF</sequence>
<comment type="caution">
    <text evidence="1">The sequence shown here is derived from an EMBL/GenBank/DDBJ whole genome shotgun (WGS) entry which is preliminary data.</text>
</comment>
<proteinExistence type="predicted"/>
<keyword evidence="2" id="KW-1185">Reference proteome</keyword>